<dbReference type="AlphaFoldDB" id="A0A8D8QSE8"/>
<name>A0A8D8QSE8_9HEMI</name>
<accession>A0A8D8QSE8</accession>
<dbReference type="EMBL" id="HBUF01094405">
    <property type="protein sequence ID" value="CAG6636479.1"/>
    <property type="molecule type" value="Transcribed_RNA"/>
</dbReference>
<protein>
    <submittedName>
        <fullName evidence="1">Uncharacterized protein</fullName>
    </submittedName>
</protein>
<evidence type="ECO:0000313" key="1">
    <source>
        <dbReference type="EMBL" id="CAG6636479.1"/>
    </source>
</evidence>
<sequence>MNSRELLITDSRNPLNIAPISLLNFPNSLIKPQRLTIFGQLWTIFRQLFGHSIWQGGKNTIKQSVPEKHRQKSTLVSYQKLNLGCYGVCVIAQAYFFGEYPRNKSAKKYIYMYLLCLTTDLSRLNTNMPFTKQF</sequence>
<organism evidence="1">
    <name type="scientific">Cacopsylla melanoneura</name>
    <dbReference type="NCBI Taxonomy" id="428564"/>
    <lineage>
        <taxon>Eukaryota</taxon>
        <taxon>Metazoa</taxon>
        <taxon>Ecdysozoa</taxon>
        <taxon>Arthropoda</taxon>
        <taxon>Hexapoda</taxon>
        <taxon>Insecta</taxon>
        <taxon>Pterygota</taxon>
        <taxon>Neoptera</taxon>
        <taxon>Paraneoptera</taxon>
        <taxon>Hemiptera</taxon>
        <taxon>Sternorrhyncha</taxon>
        <taxon>Psylloidea</taxon>
        <taxon>Psyllidae</taxon>
        <taxon>Psyllinae</taxon>
        <taxon>Cacopsylla</taxon>
    </lineage>
</organism>
<proteinExistence type="predicted"/>
<reference evidence="1" key="1">
    <citation type="submission" date="2021-05" db="EMBL/GenBank/DDBJ databases">
        <authorList>
            <person name="Alioto T."/>
            <person name="Alioto T."/>
            <person name="Gomez Garrido J."/>
        </authorList>
    </citation>
    <scope>NUCLEOTIDE SEQUENCE</scope>
</reference>